<dbReference type="GO" id="GO:0005886">
    <property type="term" value="C:plasma membrane"/>
    <property type="evidence" value="ECO:0007669"/>
    <property type="project" value="UniProtKB-SubCell"/>
</dbReference>
<dbReference type="GO" id="GO:0042773">
    <property type="term" value="P:ATP synthesis coupled electron transport"/>
    <property type="evidence" value="ECO:0007669"/>
    <property type="project" value="InterPro"/>
</dbReference>
<feature type="transmembrane region" description="Helical" evidence="7">
    <location>
        <begin position="131"/>
        <end position="149"/>
    </location>
</feature>
<evidence type="ECO:0000256" key="3">
    <source>
        <dbReference type="ARBA" id="ARBA00022692"/>
    </source>
</evidence>
<dbReference type="InterPro" id="IPR003918">
    <property type="entry name" value="NADH_UbQ_OxRdtase"/>
</dbReference>
<dbReference type="EMBL" id="FODV01000002">
    <property type="protein sequence ID" value="SEO37591.1"/>
    <property type="molecule type" value="Genomic_DNA"/>
</dbReference>
<accession>A0A1H8P731</accession>
<gene>
    <name evidence="9" type="ORF">SAMN04487948_102120</name>
</gene>
<feature type="transmembrane region" description="Helical" evidence="7">
    <location>
        <begin position="161"/>
        <end position="181"/>
    </location>
</feature>
<feature type="transmembrane region" description="Helical" evidence="7">
    <location>
        <begin position="276"/>
        <end position="294"/>
    </location>
</feature>
<feature type="compositionally biased region" description="Acidic residues" evidence="6">
    <location>
        <begin position="457"/>
        <end position="468"/>
    </location>
</feature>
<evidence type="ECO:0000259" key="8">
    <source>
        <dbReference type="Pfam" id="PF00361"/>
    </source>
</evidence>
<keyword evidence="4 7" id="KW-1133">Transmembrane helix</keyword>
<keyword evidence="5 7" id="KW-0472">Membrane</keyword>
<evidence type="ECO:0000256" key="4">
    <source>
        <dbReference type="ARBA" id="ARBA00022989"/>
    </source>
</evidence>
<dbReference type="PRINTS" id="PR01437">
    <property type="entry name" value="NUOXDRDTASE4"/>
</dbReference>
<feature type="transmembrane region" description="Helical" evidence="7">
    <location>
        <begin position="201"/>
        <end position="220"/>
    </location>
</feature>
<feature type="transmembrane region" description="Helical" evidence="7">
    <location>
        <begin position="477"/>
        <end position="496"/>
    </location>
</feature>
<sequence length="513" mass="52295">MNELLPLLVAIPLLGAALTLAAGFAFERLGWPLCFLTSLVHVGLATAIAGTVYASGSPLDHGVGGFAPPFGIELVVDGFNAAVIVLVSAIAVSVLVYARRAGPHSVPFYTGYLLLLAGLSGMTITGDMFNLYVFLEITGLAAYALVATGDDGRAAVGALKYLLVGTVGASLFLLGIGYAFIATGTLNMADLATKLATADPTLVGASFALVATGLAVKTALFPLHTWQPEAYASAPDSVSGLIAALVSTVSAYALARVTFSVYTVDFLTSSAFAQEFLLALAALSIVAGSVLAVMQTEIKRMLAYSSVSQFGLVVAGVAIANEAAVTGSLVHLVGHAVMKGGLFLAAGALATVAGARTVDEYDGLGARAPLLSAAFAVLSLSMVGVPPAVGFVGKWYIALGAIQAESWPIAVVILVSTLLTLAYFLRLIERMYFRTSTTTETTSSSATGTGTAAVADGGDDATTDDPTDDGLAHPSPGMIAVVVVAALLAVTLGPLVSTFEPLLEPTLEILLQQ</sequence>
<feature type="transmembrane region" description="Helical" evidence="7">
    <location>
        <begin position="106"/>
        <end position="125"/>
    </location>
</feature>
<feature type="transmembrane region" description="Helical" evidence="7">
    <location>
        <begin position="370"/>
        <end position="397"/>
    </location>
</feature>
<keyword evidence="10" id="KW-1185">Reference proteome</keyword>
<reference evidence="10" key="1">
    <citation type="submission" date="2016-10" db="EMBL/GenBank/DDBJ databases">
        <authorList>
            <person name="Varghese N."/>
            <person name="Submissions S."/>
        </authorList>
    </citation>
    <scope>NUCLEOTIDE SEQUENCE [LARGE SCALE GENOMIC DNA]</scope>
    <source>
        <strain evidence="10">CGMCC 1.10121</strain>
    </source>
</reference>
<dbReference type="GO" id="GO:0008137">
    <property type="term" value="F:NADH dehydrogenase (ubiquinone) activity"/>
    <property type="evidence" value="ECO:0007669"/>
    <property type="project" value="InterPro"/>
</dbReference>
<evidence type="ECO:0000313" key="9">
    <source>
        <dbReference type="EMBL" id="SEO37591.1"/>
    </source>
</evidence>
<feature type="transmembrane region" description="Helical" evidence="7">
    <location>
        <begin position="241"/>
        <end position="264"/>
    </location>
</feature>
<keyword evidence="3 7" id="KW-0812">Transmembrane</keyword>
<dbReference type="Pfam" id="PF00361">
    <property type="entry name" value="Proton_antipo_M"/>
    <property type="match status" value="1"/>
</dbReference>
<feature type="transmembrane region" description="Helical" evidence="7">
    <location>
        <begin position="301"/>
        <end position="320"/>
    </location>
</feature>
<feature type="transmembrane region" description="Helical" evidence="7">
    <location>
        <begin position="409"/>
        <end position="428"/>
    </location>
</feature>
<protein>
    <submittedName>
        <fullName evidence="9">Multicomponent Na+:H+ antiporter subunit D</fullName>
    </submittedName>
</protein>
<evidence type="ECO:0000256" key="6">
    <source>
        <dbReference type="SAM" id="MobiDB-lite"/>
    </source>
</evidence>
<feature type="transmembrane region" description="Helical" evidence="7">
    <location>
        <begin position="6"/>
        <end position="26"/>
    </location>
</feature>
<feature type="compositionally biased region" description="Low complexity" evidence="6">
    <location>
        <begin position="439"/>
        <end position="456"/>
    </location>
</feature>
<dbReference type="AlphaFoldDB" id="A0A1H8P731"/>
<dbReference type="PANTHER" id="PTHR42703:SF1">
    <property type="entry name" value="NA(+)_H(+) ANTIPORTER SUBUNIT D1"/>
    <property type="match status" value="1"/>
</dbReference>
<dbReference type="InterPro" id="IPR050586">
    <property type="entry name" value="CPA3_Na-H_Antiporter_D"/>
</dbReference>
<dbReference type="PANTHER" id="PTHR42703">
    <property type="entry name" value="NADH DEHYDROGENASE"/>
    <property type="match status" value="1"/>
</dbReference>
<name>A0A1H8P731_9EURY</name>
<dbReference type="RefSeq" id="WP_089821171.1">
    <property type="nucleotide sequence ID" value="NZ_FODV01000002.1"/>
</dbReference>
<evidence type="ECO:0000256" key="1">
    <source>
        <dbReference type="ARBA" id="ARBA00004651"/>
    </source>
</evidence>
<proteinExistence type="predicted"/>
<dbReference type="OrthoDB" id="101192at2157"/>
<feature type="domain" description="NADH:quinone oxidoreductase/Mrp antiporter transmembrane" evidence="8">
    <location>
        <begin position="126"/>
        <end position="420"/>
    </location>
</feature>
<evidence type="ECO:0000256" key="2">
    <source>
        <dbReference type="ARBA" id="ARBA00022475"/>
    </source>
</evidence>
<feature type="transmembrane region" description="Helical" evidence="7">
    <location>
        <begin position="33"/>
        <end position="54"/>
    </location>
</feature>
<feature type="transmembrane region" description="Helical" evidence="7">
    <location>
        <begin position="340"/>
        <end position="358"/>
    </location>
</feature>
<dbReference type="Proteomes" id="UP000199126">
    <property type="component" value="Unassembled WGS sequence"/>
</dbReference>
<feature type="transmembrane region" description="Helical" evidence="7">
    <location>
        <begin position="74"/>
        <end position="97"/>
    </location>
</feature>
<comment type="subcellular location">
    <subcellularLocation>
        <location evidence="1">Cell membrane</location>
        <topology evidence="1">Multi-pass membrane protein</topology>
    </subcellularLocation>
</comment>
<dbReference type="InterPro" id="IPR001750">
    <property type="entry name" value="ND/Mrp_TM"/>
</dbReference>
<organism evidence="9 10">
    <name type="scientific">Halogranum amylolyticum</name>
    <dbReference type="NCBI Taxonomy" id="660520"/>
    <lineage>
        <taxon>Archaea</taxon>
        <taxon>Methanobacteriati</taxon>
        <taxon>Methanobacteriota</taxon>
        <taxon>Stenosarchaea group</taxon>
        <taxon>Halobacteria</taxon>
        <taxon>Halobacteriales</taxon>
        <taxon>Haloferacaceae</taxon>
    </lineage>
</organism>
<evidence type="ECO:0000256" key="5">
    <source>
        <dbReference type="ARBA" id="ARBA00023136"/>
    </source>
</evidence>
<evidence type="ECO:0000313" key="10">
    <source>
        <dbReference type="Proteomes" id="UP000199126"/>
    </source>
</evidence>
<keyword evidence="2" id="KW-1003">Cell membrane</keyword>
<evidence type="ECO:0000256" key="7">
    <source>
        <dbReference type="SAM" id="Phobius"/>
    </source>
</evidence>
<feature type="region of interest" description="Disordered" evidence="6">
    <location>
        <begin position="439"/>
        <end position="470"/>
    </location>
</feature>